<gene>
    <name evidence="5" type="primary">rebM_3</name>
    <name evidence="5" type="ORF">ElP_35210</name>
</gene>
<accession>A0A518H486</accession>
<reference evidence="5 6" key="1">
    <citation type="submission" date="2019-02" db="EMBL/GenBank/DDBJ databases">
        <title>Deep-cultivation of Planctomycetes and their phenomic and genomic characterization uncovers novel biology.</title>
        <authorList>
            <person name="Wiegand S."/>
            <person name="Jogler M."/>
            <person name="Boedeker C."/>
            <person name="Pinto D."/>
            <person name="Vollmers J."/>
            <person name="Rivas-Marin E."/>
            <person name="Kohn T."/>
            <person name="Peeters S.H."/>
            <person name="Heuer A."/>
            <person name="Rast P."/>
            <person name="Oberbeckmann S."/>
            <person name="Bunk B."/>
            <person name="Jeske O."/>
            <person name="Meyerdierks A."/>
            <person name="Storesund J.E."/>
            <person name="Kallscheuer N."/>
            <person name="Luecker S."/>
            <person name="Lage O.M."/>
            <person name="Pohl T."/>
            <person name="Merkel B.J."/>
            <person name="Hornburger P."/>
            <person name="Mueller R.-W."/>
            <person name="Bruemmer F."/>
            <person name="Labrenz M."/>
            <person name="Spormann A.M."/>
            <person name="Op den Camp H."/>
            <person name="Overmann J."/>
            <person name="Amann R."/>
            <person name="Jetten M.S.M."/>
            <person name="Mascher T."/>
            <person name="Medema M.H."/>
            <person name="Devos D.P."/>
            <person name="Kaster A.-K."/>
            <person name="Ovreas L."/>
            <person name="Rohde M."/>
            <person name="Galperin M.Y."/>
            <person name="Jogler C."/>
        </authorList>
    </citation>
    <scope>NUCLEOTIDE SEQUENCE [LARGE SCALE GENOMIC DNA]</scope>
    <source>
        <strain evidence="5 6">ElP</strain>
    </source>
</reference>
<dbReference type="Proteomes" id="UP000317835">
    <property type="component" value="Chromosome"/>
</dbReference>
<feature type="domain" description="Methyltransferase" evidence="4">
    <location>
        <begin position="38"/>
        <end position="132"/>
    </location>
</feature>
<proteinExistence type="predicted"/>
<protein>
    <submittedName>
        <fullName evidence="5">Demethylrebeccamycin-D-glucose O-methyltransferase</fullName>
        <ecNumber evidence="5">2.1.1.164</ecNumber>
    </submittedName>
</protein>
<evidence type="ECO:0000256" key="2">
    <source>
        <dbReference type="ARBA" id="ARBA00022679"/>
    </source>
</evidence>
<dbReference type="KEGG" id="tpla:ElP_35210"/>
<keyword evidence="6" id="KW-1185">Reference proteome</keyword>
<dbReference type="GO" id="GO:0102082">
    <property type="term" value="F:demethylrebeccamycin--D-glucose O-methyltransferase activity"/>
    <property type="evidence" value="ECO:0007669"/>
    <property type="project" value="UniProtKB-EC"/>
</dbReference>
<evidence type="ECO:0000313" key="5">
    <source>
        <dbReference type="EMBL" id="QDV35617.1"/>
    </source>
</evidence>
<dbReference type="InterPro" id="IPR029063">
    <property type="entry name" value="SAM-dependent_MTases_sf"/>
</dbReference>
<dbReference type="OrthoDB" id="9804312at2"/>
<name>A0A518H486_9BACT</name>
<dbReference type="PANTHER" id="PTHR43464">
    <property type="entry name" value="METHYLTRANSFERASE"/>
    <property type="match status" value="1"/>
</dbReference>
<keyword evidence="2 5" id="KW-0808">Transferase</keyword>
<evidence type="ECO:0000256" key="3">
    <source>
        <dbReference type="ARBA" id="ARBA00022691"/>
    </source>
</evidence>
<dbReference type="SUPFAM" id="SSF53335">
    <property type="entry name" value="S-adenosyl-L-methionine-dependent methyltransferases"/>
    <property type="match status" value="1"/>
</dbReference>
<dbReference type="GO" id="GO:0032259">
    <property type="term" value="P:methylation"/>
    <property type="evidence" value="ECO:0007669"/>
    <property type="project" value="UniProtKB-KW"/>
</dbReference>
<organism evidence="5 6">
    <name type="scientific">Tautonia plasticadhaerens</name>
    <dbReference type="NCBI Taxonomy" id="2527974"/>
    <lineage>
        <taxon>Bacteria</taxon>
        <taxon>Pseudomonadati</taxon>
        <taxon>Planctomycetota</taxon>
        <taxon>Planctomycetia</taxon>
        <taxon>Isosphaerales</taxon>
        <taxon>Isosphaeraceae</taxon>
        <taxon>Tautonia</taxon>
    </lineage>
</organism>
<evidence type="ECO:0000313" key="6">
    <source>
        <dbReference type="Proteomes" id="UP000317835"/>
    </source>
</evidence>
<dbReference type="InterPro" id="IPR041698">
    <property type="entry name" value="Methyltransf_25"/>
</dbReference>
<dbReference type="EC" id="2.1.1.164" evidence="5"/>
<keyword evidence="3" id="KW-0949">S-adenosyl-L-methionine</keyword>
<keyword evidence="1 5" id="KW-0489">Methyltransferase</keyword>
<evidence type="ECO:0000256" key="1">
    <source>
        <dbReference type="ARBA" id="ARBA00022603"/>
    </source>
</evidence>
<dbReference type="CDD" id="cd02440">
    <property type="entry name" value="AdoMet_MTases"/>
    <property type="match status" value="1"/>
</dbReference>
<dbReference type="Pfam" id="PF13649">
    <property type="entry name" value="Methyltransf_25"/>
    <property type="match status" value="1"/>
</dbReference>
<dbReference type="RefSeq" id="WP_145271328.1">
    <property type="nucleotide sequence ID" value="NZ_CP036426.1"/>
</dbReference>
<sequence>MSRERFDGMYQGQPPWDIPGPQPAFIELEQSGAIVGSVLDVGCGTGENALFLASRGHETWGIDVVPVALERARAKARERGLEARFEVADALHLEALGRRFDAVIDCGLFHTFDDDQRSALVEGLGHVLRPGGAYHLLCFSDREPPGEGPRRVTQQEIHDAFRDGWEVRSIREVRFQTVLGPDQPQFSPGGPVAWLATIVHEGDERQSETPGA</sequence>
<dbReference type="Gene3D" id="3.40.50.150">
    <property type="entry name" value="Vaccinia Virus protein VP39"/>
    <property type="match status" value="1"/>
</dbReference>
<dbReference type="AlphaFoldDB" id="A0A518H486"/>
<evidence type="ECO:0000259" key="4">
    <source>
        <dbReference type="Pfam" id="PF13649"/>
    </source>
</evidence>
<dbReference type="EMBL" id="CP036426">
    <property type="protein sequence ID" value="QDV35617.1"/>
    <property type="molecule type" value="Genomic_DNA"/>
</dbReference>
<dbReference type="PANTHER" id="PTHR43464:SF19">
    <property type="entry name" value="UBIQUINONE BIOSYNTHESIS O-METHYLTRANSFERASE, MITOCHONDRIAL"/>
    <property type="match status" value="1"/>
</dbReference>